<dbReference type="CDD" id="cd03801">
    <property type="entry name" value="GT4_PimA-like"/>
    <property type="match status" value="1"/>
</dbReference>
<evidence type="ECO:0000313" key="3">
    <source>
        <dbReference type="EMBL" id="TWT48164.1"/>
    </source>
</evidence>
<keyword evidence="1" id="KW-0472">Membrane</keyword>
<comment type="caution">
    <text evidence="3">The sequence shown here is derived from an EMBL/GenBank/DDBJ whole genome shotgun (WGS) entry which is preliminary data.</text>
</comment>
<reference evidence="3 4" key="1">
    <citation type="submission" date="2019-02" db="EMBL/GenBank/DDBJ databases">
        <title>Deep-cultivation of Planctomycetes and their phenomic and genomic characterization uncovers novel biology.</title>
        <authorList>
            <person name="Wiegand S."/>
            <person name="Jogler M."/>
            <person name="Boedeker C."/>
            <person name="Pinto D."/>
            <person name="Vollmers J."/>
            <person name="Rivas-Marin E."/>
            <person name="Kohn T."/>
            <person name="Peeters S.H."/>
            <person name="Heuer A."/>
            <person name="Rast P."/>
            <person name="Oberbeckmann S."/>
            <person name="Bunk B."/>
            <person name="Jeske O."/>
            <person name="Meyerdierks A."/>
            <person name="Storesund J.E."/>
            <person name="Kallscheuer N."/>
            <person name="Luecker S."/>
            <person name="Lage O.M."/>
            <person name="Pohl T."/>
            <person name="Merkel B.J."/>
            <person name="Hornburger P."/>
            <person name="Mueller R.-W."/>
            <person name="Bruemmer F."/>
            <person name="Labrenz M."/>
            <person name="Spormann A.M."/>
            <person name="Op Den Camp H."/>
            <person name="Overmann J."/>
            <person name="Amann R."/>
            <person name="Jetten M.S.M."/>
            <person name="Mascher T."/>
            <person name="Medema M.H."/>
            <person name="Devos D.P."/>
            <person name="Kaster A.-K."/>
            <person name="Ovreas L."/>
            <person name="Rohde M."/>
            <person name="Galperin M.Y."/>
            <person name="Jogler C."/>
        </authorList>
    </citation>
    <scope>NUCLEOTIDE SEQUENCE [LARGE SCALE GENOMIC DNA]</scope>
    <source>
        <strain evidence="3 4">Pla22</strain>
    </source>
</reference>
<keyword evidence="3" id="KW-0328">Glycosyltransferase</keyword>
<dbReference type="Pfam" id="PF00534">
    <property type="entry name" value="Glycos_transf_1"/>
    <property type="match status" value="1"/>
</dbReference>
<dbReference type="EMBL" id="SJPI01000004">
    <property type="protein sequence ID" value="TWT48164.1"/>
    <property type="molecule type" value="Genomic_DNA"/>
</dbReference>
<feature type="transmembrane region" description="Helical" evidence="1">
    <location>
        <begin position="82"/>
        <end position="100"/>
    </location>
</feature>
<dbReference type="GO" id="GO:0043750">
    <property type="term" value="F:phosphatidylinositol alpha-mannosyltransferase activity"/>
    <property type="evidence" value="ECO:0007669"/>
    <property type="project" value="UniProtKB-EC"/>
</dbReference>
<accession>A0A5C5WBZ3</accession>
<protein>
    <submittedName>
        <fullName evidence="3">GDP-mannose-dependent alpha-(1-2)-phosphatidylinositol mannosyltransferase</fullName>
        <ecNumber evidence="3">2.4.1.345</ecNumber>
    </submittedName>
</protein>
<dbReference type="Proteomes" id="UP000316598">
    <property type="component" value="Unassembled WGS sequence"/>
</dbReference>
<keyword evidence="1" id="KW-0812">Transmembrane</keyword>
<dbReference type="InterPro" id="IPR001296">
    <property type="entry name" value="Glyco_trans_1"/>
</dbReference>
<evidence type="ECO:0000256" key="1">
    <source>
        <dbReference type="SAM" id="Phobius"/>
    </source>
</evidence>
<sequence length="378" mass="41838">MKKVLILEDSRKVGFGGGQKGSLEVISSLVDHFEVTATDSLPDSIFATRSRELLGKPVYRLRSFGSDVGGNKGSFRIGFLELVMYPFLTAWNVIGLFGLIRREGMNSRNAILYAPLKKTLVPAWVLSLVTRIPFVYHARTVDDPTSVYFKILKFILKRARSILCVSQAVASNLEMPQCQVLYNAVQTQEGATAKRVPALLPSSDKPKFVVAAFASLLHWKGLEYLIRAARLVRNPEDVEVRIYGKGPLENELRELCSSNCKMLGFAENVNEILASEVHVVCTPSIFEEAFGRVPMEGNSFGIPAIVTNIGAQAEITIDAVTGYHVPPKDAQAIAEAIDHMLANPDHYHLLSQQAIEHSKSFDLAAHRLRVRSIFESIN</sequence>
<keyword evidence="4" id="KW-1185">Reference proteome</keyword>
<dbReference type="PANTHER" id="PTHR12526">
    <property type="entry name" value="GLYCOSYLTRANSFERASE"/>
    <property type="match status" value="1"/>
</dbReference>
<organism evidence="3 4">
    <name type="scientific">Rubripirellula amarantea</name>
    <dbReference type="NCBI Taxonomy" id="2527999"/>
    <lineage>
        <taxon>Bacteria</taxon>
        <taxon>Pseudomonadati</taxon>
        <taxon>Planctomycetota</taxon>
        <taxon>Planctomycetia</taxon>
        <taxon>Pirellulales</taxon>
        <taxon>Pirellulaceae</taxon>
        <taxon>Rubripirellula</taxon>
    </lineage>
</organism>
<evidence type="ECO:0000313" key="4">
    <source>
        <dbReference type="Proteomes" id="UP000316598"/>
    </source>
</evidence>
<dbReference type="OrthoDB" id="9775208at2"/>
<proteinExistence type="predicted"/>
<dbReference type="Gene3D" id="3.40.50.2000">
    <property type="entry name" value="Glycogen Phosphorylase B"/>
    <property type="match status" value="2"/>
</dbReference>
<dbReference type="EC" id="2.4.1.345" evidence="3"/>
<dbReference type="RefSeq" id="WP_146517563.1">
    <property type="nucleotide sequence ID" value="NZ_SJPI01000004.1"/>
</dbReference>
<keyword evidence="3" id="KW-0808">Transferase</keyword>
<feature type="domain" description="Glycosyl transferase family 1" evidence="2">
    <location>
        <begin position="204"/>
        <end position="356"/>
    </location>
</feature>
<name>A0A5C5WBZ3_9BACT</name>
<keyword evidence="1" id="KW-1133">Transmembrane helix</keyword>
<gene>
    <name evidence="3" type="primary">pimA</name>
    <name evidence="3" type="ORF">Pla22_51650</name>
</gene>
<dbReference type="SUPFAM" id="SSF53756">
    <property type="entry name" value="UDP-Glycosyltransferase/glycogen phosphorylase"/>
    <property type="match status" value="1"/>
</dbReference>
<dbReference type="AlphaFoldDB" id="A0A5C5WBZ3"/>
<evidence type="ECO:0000259" key="2">
    <source>
        <dbReference type="Pfam" id="PF00534"/>
    </source>
</evidence>